<dbReference type="InterPro" id="IPR034466">
    <property type="entry name" value="Methyltransferase_Class_B"/>
</dbReference>
<dbReference type="CDD" id="cd02068">
    <property type="entry name" value="radical_SAM_B12_BD"/>
    <property type="match status" value="1"/>
</dbReference>
<dbReference type="GO" id="GO:0046872">
    <property type="term" value="F:metal ion binding"/>
    <property type="evidence" value="ECO:0007669"/>
    <property type="project" value="UniProtKB-KW"/>
</dbReference>
<protein>
    <submittedName>
        <fullName evidence="11">Fe-S oxidoreductase</fullName>
    </submittedName>
</protein>
<evidence type="ECO:0000256" key="4">
    <source>
        <dbReference type="ARBA" id="ARBA00022679"/>
    </source>
</evidence>
<dbReference type="SUPFAM" id="SSF52242">
    <property type="entry name" value="Cobalamin (vitamin B12)-binding domain"/>
    <property type="match status" value="1"/>
</dbReference>
<dbReference type="InterPro" id="IPR051198">
    <property type="entry name" value="BchE-like"/>
</dbReference>
<dbReference type="InterPro" id="IPR006158">
    <property type="entry name" value="Cobalamin-bd"/>
</dbReference>
<dbReference type="PROSITE" id="PS51332">
    <property type="entry name" value="B12_BINDING"/>
    <property type="match status" value="1"/>
</dbReference>
<dbReference type="eggNOG" id="COG1032">
    <property type="taxonomic scope" value="Bacteria"/>
</dbReference>
<dbReference type="Gene3D" id="3.40.50.280">
    <property type="entry name" value="Cobalamin-binding domain"/>
    <property type="match status" value="1"/>
</dbReference>
<dbReference type="InterPro" id="IPR036724">
    <property type="entry name" value="Cobalamin-bd_sf"/>
</dbReference>
<evidence type="ECO:0000256" key="2">
    <source>
        <dbReference type="ARBA" id="ARBA00022485"/>
    </source>
</evidence>
<dbReference type="InterPro" id="IPR006638">
    <property type="entry name" value="Elp3/MiaA/NifB-like_rSAM"/>
</dbReference>
<dbReference type="Pfam" id="PF02310">
    <property type="entry name" value="B12-binding"/>
    <property type="match status" value="1"/>
</dbReference>
<dbReference type="PROSITE" id="PS51918">
    <property type="entry name" value="RADICAL_SAM"/>
    <property type="match status" value="1"/>
</dbReference>
<dbReference type="GO" id="GO:0051539">
    <property type="term" value="F:4 iron, 4 sulfur cluster binding"/>
    <property type="evidence" value="ECO:0007669"/>
    <property type="project" value="UniProtKB-KW"/>
</dbReference>
<dbReference type="GO" id="GO:0031419">
    <property type="term" value="F:cobalamin binding"/>
    <property type="evidence" value="ECO:0007669"/>
    <property type="project" value="InterPro"/>
</dbReference>
<gene>
    <name evidence="11" type="ORF">DesyoDRAFT_0687</name>
</gene>
<keyword evidence="3" id="KW-0489">Methyltransferase</keyword>
<evidence type="ECO:0000313" key="12">
    <source>
        <dbReference type="Proteomes" id="UP000005104"/>
    </source>
</evidence>
<keyword evidence="2" id="KW-0004">4Fe-4S</keyword>
<comment type="cofactor">
    <cofactor evidence="1">
        <name>[4Fe-4S] cluster</name>
        <dbReference type="ChEBI" id="CHEBI:49883"/>
    </cofactor>
</comment>
<name>H5XSB2_9FIRM</name>
<dbReference type="InterPro" id="IPR058240">
    <property type="entry name" value="rSAM_sf"/>
</dbReference>
<reference evidence="11 12" key="1">
    <citation type="submission" date="2011-11" db="EMBL/GenBank/DDBJ databases">
        <title>The Noncontiguous Finished genome of Desulfosporosinus youngiae DSM 17734.</title>
        <authorList>
            <consortium name="US DOE Joint Genome Institute (JGI-PGF)"/>
            <person name="Lucas S."/>
            <person name="Han J."/>
            <person name="Lapidus A."/>
            <person name="Cheng J.-F."/>
            <person name="Goodwin L."/>
            <person name="Pitluck S."/>
            <person name="Peters L."/>
            <person name="Ovchinnikova G."/>
            <person name="Lu M."/>
            <person name="Land M.L."/>
            <person name="Hauser L."/>
            <person name="Pester M."/>
            <person name="Spring S."/>
            <person name="Ollivier B."/>
            <person name="Rattei T."/>
            <person name="Klenk H.-P."/>
            <person name="Wagner M."/>
            <person name="Loy A."/>
            <person name="Woyke T.J."/>
        </authorList>
    </citation>
    <scope>NUCLEOTIDE SEQUENCE [LARGE SCALE GENOMIC DNA]</scope>
    <source>
        <strain evidence="11 12">DSM 17734</strain>
    </source>
</reference>
<dbReference type="HOGENOM" id="CLU_021572_7_0_9"/>
<dbReference type="AlphaFoldDB" id="H5XSB2"/>
<dbReference type="Pfam" id="PF04055">
    <property type="entry name" value="Radical_SAM"/>
    <property type="match status" value="1"/>
</dbReference>
<dbReference type="Gene3D" id="3.80.30.20">
    <property type="entry name" value="tm_1862 like domain"/>
    <property type="match status" value="1"/>
</dbReference>
<keyword evidence="12" id="KW-1185">Reference proteome</keyword>
<dbReference type="EMBL" id="CM001441">
    <property type="protein sequence ID" value="EHQ87864.1"/>
    <property type="molecule type" value="Genomic_DNA"/>
</dbReference>
<keyword evidence="5" id="KW-0949">S-adenosyl-L-methionine</keyword>
<dbReference type="PANTHER" id="PTHR43409">
    <property type="entry name" value="ANAEROBIC MAGNESIUM-PROTOPORPHYRIN IX MONOMETHYL ESTER CYCLASE-RELATED"/>
    <property type="match status" value="1"/>
</dbReference>
<dbReference type="Proteomes" id="UP000005104">
    <property type="component" value="Chromosome"/>
</dbReference>
<evidence type="ECO:0000313" key="11">
    <source>
        <dbReference type="EMBL" id="EHQ87864.1"/>
    </source>
</evidence>
<keyword evidence="8" id="KW-0411">Iron-sulfur</keyword>
<dbReference type="InterPro" id="IPR020612">
    <property type="entry name" value="Methylthiotransferase_CS"/>
</dbReference>
<dbReference type="SFLD" id="SFLDS00029">
    <property type="entry name" value="Radical_SAM"/>
    <property type="match status" value="1"/>
</dbReference>
<dbReference type="InterPro" id="IPR023404">
    <property type="entry name" value="rSAM_horseshoe"/>
</dbReference>
<feature type="domain" description="B12-binding" evidence="9">
    <location>
        <begin position="8"/>
        <end position="136"/>
    </location>
</feature>
<organism evidence="11 12">
    <name type="scientific">Desulfosporosinus youngiae DSM 17734</name>
    <dbReference type="NCBI Taxonomy" id="768710"/>
    <lineage>
        <taxon>Bacteria</taxon>
        <taxon>Bacillati</taxon>
        <taxon>Bacillota</taxon>
        <taxon>Clostridia</taxon>
        <taxon>Eubacteriales</taxon>
        <taxon>Desulfitobacteriaceae</taxon>
        <taxon>Desulfosporosinus</taxon>
    </lineage>
</organism>
<evidence type="ECO:0000256" key="7">
    <source>
        <dbReference type="ARBA" id="ARBA00023004"/>
    </source>
</evidence>
<dbReference type="OrthoDB" id="9801659at2"/>
<dbReference type="SFLD" id="SFLDG01082">
    <property type="entry name" value="B12-binding_domain_containing"/>
    <property type="match status" value="1"/>
</dbReference>
<dbReference type="GO" id="GO:0003824">
    <property type="term" value="F:catalytic activity"/>
    <property type="evidence" value="ECO:0007669"/>
    <property type="project" value="InterPro"/>
</dbReference>
<proteinExistence type="predicted"/>
<keyword evidence="6" id="KW-0479">Metal-binding</keyword>
<accession>H5XSB2</accession>
<dbReference type="SFLD" id="SFLDG01123">
    <property type="entry name" value="methyltransferase_(Class_B)"/>
    <property type="match status" value="1"/>
</dbReference>
<feature type="domain" description="Radical SAM core" evidence="10">
    <location>
        <begin position="180"/>
        <end position="403"/>
    </location>
</feature>
<dbReference type="CDD" id="cd01335">
    <property type="entry name" value="Radical_SAM"/>
    <property type="match status" value="1"/>
</dbReference>
<evidence type="ECO:0000256" key="6">
    <source>
        <dbReference type="ARBA" id="ARBA00022723"/>
    </source>
</evidence>
<evidence type="ECO:0000259" key="10">
    <source>
        <dbReference type="PROSITE" id="PS51918"/>
    </source>
</evidence>
<keyword evidence="4" id="KW-0808">Transferase</keyword>
<dbReference type="PROSITE" id="PS01278">
    <property type="entry name" value="MTTASE_RADICAL"/>
    <property type="match status" value="1"/>
</dbReference>
<sequence>MKVMLIQPPSSTLFMDKVYMYEPLGLEYLGAGLKEDGHEVLLLDARLEPDFVSAFLSFQPDIVGLTGYTNHLTIVKDIAIRLKEIDPRVFIIVGGHHATVKPKDYNVPAIDLVVLGEGVFTLREVMKHRSLQRALDDIPGLAIPGSEMVFTKDRPYTNLDDLPFPDRSLTAQYRTSYFSDWMKPIASIRTSLGCFARCNFCALWAITGGRYLQRQPEKIVEELQNVREEIVFFCDDESMCDTRRMDRLADLIIEAGIKKKYFLYGRVDTIIKHPELFAKWKKAGLTQVFVGFESFSDTRLKELNKGITVEQQKQAVKILNDLKVDIYAAFVIDPSFTRQEFNQLTDYVRKLNVSYAAISILTPLPGTQLFEQTEHQLIATDPKFFDFMHTVLPTTLPLKEFYSEYARTIMNATPTLRYLKFLSKFDWKRRLPIMKDLLGIVKDVREGYKWHQL</sequence>
<evidence type="ECO:0000259" key="9">
    <source>
        <dbReference type="PROSITE" id="PS51332"/>
    </source>
</evidence>
<dbReference type="STRING" id="768710.DesyoDRAFT_0687"/>
<dbReference type="PANTHER" id="PTHR43409:SF7">
    <property type="entry name" value="BLL1977 PROTEIN"/>
    <property type="match status" value="1"/>
</dbReference>
<dbReference type="GO" id="GO:0005829">
    <property type="term" value="C:cytosol"/>
    <property type="evidence" value="ECO:0007669"/>
    <property type="project" value="TreeGrafter"/>
</dbReference>
<dbReference type="InterPro" id="IPR007197">
    <property type="entry name" value="rSAM"/>
</dbReference>
<keyword evidence="7" id="KW-0408">Iron</keyword>
<dbReference type="SMART" id="SM00729">
    <property type="entry name" value="Elp3"/>
    <property type="match status" value="1"/>
</dbReference>
<evidence type="ECO:0000256" key="1">
    <source>
        <dbReference type="ARBA" id="ARBA00001966"/>
    </source>
</evidence>
<evidence type="ECO:0000256" key="5">
    <source>
        <dbReference type="ARBA" id="ARBA00022691"/>
    </source>
</evidence>
<evidence type="ECO:0000256" key="8">
    <source>
        <dbReference type="ARBA" id="ARBA00023014"/>
    </source>
</evidence>
<dbReference type="SUPFAM" id="SSF102114">
    <property type="entry name" value="Radical SAM enzymes"/>
    <property type="match status" value="1"/>
</dbReference>
<evidence type="ECO:0000256" key="3">
    <source>
        <dbReference type="ARBA" id="ARBA00022603"/>
    </source>
</evidence>